<dbReference type="RefSeq" id="WP_266130739.1">
    <property type="nucleotide sequence ID" value="NZ_JAPKMY010000006.1"/>
</dbReference>
<accession>A0A9X3IH71</accession>
<organism evidence="3 4">
    <name type="scientific">Acinetobacter nematophilus</name>
    <dbReference type="NCBI Taxonomy" id="2994642"/>
    <lineage>
        <taxon>Bacteria</taxon>
        <taxon>Pseudomonadati</taxon>
        <taxon>Pseudomonadota</taxon>
        <taxon>Gammaproteobacteria</taxon>
        <taxon>Moraxellales</taxon>
        <taxon>Moraxellaceae</taxon>
        <taxon>Acinetobacter</taxon>
    </lineage>
</organism>
<keyword evidence="1" id="KW-0732">Signal</keyword>
<dbReference type="Pfam" id="PF05229">
    <property type="entry name" value="SCPU"/>
    <property type="match status" value="1"/>
</dbReference>
<reference evidence="3" key="1">
    <citation type="submission" date="2022-11" db="EMBL/GenBank/DDBJ databases">
        <title>Biodiversity and phylogenetic relationships of bacteria.</title>
        <authorList>
            <person name="Machado R.A.R."/>
            <person name="Bhat A."/>
            <person name="Loulou A."/>
            <person name="Kallel S."/>
        </authorList>
    </citation>
    <scope>NUCLEOTIDE SEQUENCE</scope>
    <source>
        <strain evidence="3">A-IN1</strain>
    </source>
</reference>
<sequence length="184" mass="19867">MHVLLKQSLWLLACSLLSSIAIAGQMSAKLNLQLELESSCNINNQPIDDGTNGLNFGQLNFGEVSASFNHVLETSLSNGSTAGLTIQCPENLPIRITFGAGLHDNHVPAPFNTNYFHAVSNGTDFLAYNILYGSGFEILRPNQSVTLNNNGQLQTLNLTGRTVNNGRAVSLGQYTDTIPITIEF</sequence>
<comment type="caution">
    <text evidence="3">The sequence shown here is derived from an EMBL/GenBank/DDBJ whole genome shotgun (WGS) entry which is preliminary data.</text>
</comment>
<name>A0A9X3IH71_9GAMM</name>
<keyword evidence="3" id="KW-0946">Virion</keyword>
<gene>
    <name evidence="3" type="ORF">OSH00_12850</name>
</gene>
<evidence type="ECO:0000313" key="3">
    <source>
        <dbReference type="EMBL" id="MCX5468623.1"/>
    </source>
</evidence>
<evidence type="ECO:0000259" key="2">
    <source>
        <dbReference type="Pfam" id="PF05229"/>
    </source>
</evidence>
<evidence type="ECO:0000313" key="4">
    <source>
        <dbReference type="Proteomes" id="UP001146019"/>
    </source>
</evidence>
<dbReference type="PANTHER" id="PTHR37089:SF4">
    <property type="entry name" value="EXPORTED PROTEIN"/>
    <property type="match status" value="1"/>
</dbReference>
<feature type="signal peptide" evidence="1">
    <location>
        <begin position="1"/>
        <end position="23"/>
    </location>
</feature>
<dbReference type="InterPro" id="IPR007893">
    <property type="entry name" value="Spore_coat_U/FanG"/>
</dbReference>
<dbReference type="Proteomes" id="UP001146019">
    <property type="component" value="Unassembled WGS sequence"/>
</dbReference>
<dbReference type="PANTHER" id="PTHR37089">
    <property type="entry name" value="PROTEIN U-RELATED"/>
    <property type="match status" value="1"/>
</dbReference>
<protein>
    <submittedName>
        <fullName evidence="3">Spore coat protein U domain-containing protein</fullName>
    </submittedName>
</protein>
<dbReference type="AlphaFoldDB" id="A0A9X3IH71"/>
<evidence type="ECO:0000256" key="1">
    <source>
        <dbReference type="SAM" id="SignalP"/>
    </source>
</evidence>
<proteinExistence type="predicted"/>
<keyword evidence="4" id="KW-1185">Reference proteome</keyword>
<feature type="chain" id="PRO_5040932154" evidence="1">
    <location>
        <begin position="24"/>
        <end position="184"/>
    </location>
</feature>
<keyword evidence="3" id="KW-0167">Capsid protein</keyword>
<dbReference type="InterPro" id="IPR053167">
    <property type="entry name" value="Spore_coat_component"/>
</dbReference>
<feature type="domain" description="Spore coat protein U/FanG" evidence="2">
    <location>
        <begin position="28"/>
        <end position="181"/>
    </location>
</feature>
<dbReference type="EMBL" id="JAPKMY010000006">
    <property type="protein sequence ID" value="MCX5468623.1"/>
    <property type="molecule type" value="Genomic_DNA"/>
</dbReference>